<comment type="caution">
    <text evidence="2">The sequence shown here is derived from an EMBL/GenBank/DDBJ whole genome shotgun (WGS) entry which is preliminary data.</text>
</comment>
<dbReference type="PANTHER" id="PTHR31157:SF1">
    <property type="entry name" value="SCP DOMAIN-CONTAINING PROTEIN"/>
    <property type="match status" value="1"/>
</dbReference>
<dbReference type="InterPro" id="IPR035940">
    <property type="entry name" value="CAP_sf"/>
</dbReference>
<evidence type="ECO:0000313" key="3">
    <source>
        <dbReference type="Proteomes" id="UP000479043"/>
    </source>
</evidence>
<name>A0A6L8LPR2_9RHOB</name>
<evidence type="ECO:0000259" key="1">
    <source>
        <dbReference type="Pfam" id="PF00188"/>
    </source>
</evidence>
<dbReference type="Proteomes" id="UP000479043">
    <property type="component" value="Unassembled WGS sequence"/>
</dbReference>
<dbReference type="CDD" id="cd05379">
    <property type="entry name" value="CAP_bacterial"/>
    <property type="match status" value="1"/>
</dbReference>
<dbReference type="RefSeq" id="WP_160974468.1">
    <property type="nucleotide sequence ID" value="NZ_WWEN01000006.1"/>
</dbReference>
<accession>A0A6L8LPR2</accession>
<organism evidence="2 3">
    <name type="scientific">Thalassovita mangrovi</name>
    <dbReference type="NCBI Taxonomy" id="2692236"/>
    <lineage>
        <taxon>Bacteria</taxon>
        <taxon>Pseudomonadati</taxon>
        <taxon>Pseudomonadota</taxon>
        <taxon>Alphaproteobacteria</taxon>
        <taxon>Rhodobacterales</taxon>
        <taxon>Roseobacteraceae</taxon>
        <taxon>Thalassovita</taxon>
    </lineage>
</organism>
<gene>
    <name evidence="2" type="ORF">GR167_14725</name>
</gene>
<dbReference type="Pfam" id="PF00188">
    <property type="entry name" value="CAP"/>
    <property type="match status" value="1"/>
</dbReference>
<dbReference type="EMBL" id="WWEN01000006">
    <property type="protein sequence ID" value="MYM56570.1"/>
    <property type="molecule type" value="Genomic_DNA"/>
</dbReference>
<dbReference type="SUPFAM" id="SSF55797">
    <property type="entry name" value="PR-1-like"/>
    <property type="match status" value="1"/>
</dbReference>
<reference evidence="2 3" key="1">
    <citation type="submission" date="2020-01" db="EMBL/GenBank/DDBJ databases">
        <authorList>
            <person name="Chen S."/>
        </authorList>
    </citation>
    <scope>NUCLEOTIDE SEQUENCE [LARGE SCALE GENOMIC DNA]</scope>
    <source>
        <strain evidence="2 3">GS-10</strain>
    </source>
</reference>
<keyword evidence="3" id="KW-1185">Reference proteome</keyword>
<protein>
    <recommendedName>
        <fullName evidence="1">SCP domain-containing protein</fullName>
    </recommendedName>
</protein>
<dbReference type="Gene3D" id="3.40.33.10">
    <property type="entry name" value="CAP"/>
    <property type="match status" value="1"/>
</dbReference>
<dbReference type="PANTHER" id="PTHR31157">
    <property type="entry name" value="SCP DOMAIN-CONTAINING PROTEIN"/>
    <property type="match status" value="1"/>
</dbReference>
<dbReference type="AlphaFoldDB" id="A0A6L8LPR2"/>
<evidence type="ECO:0000313" key="2">
    <source>
        <dbReference type="EMBL" id="MYM56570.1"/>
    </source>
</evidence>
<dbReference type="InterPro" id="IPR014044">
    <property type="entry name" value="CAP_dom"/>
</dbReference>
<sequence length="128" mass="14013">MAAGTSVQSAITSLLNAERTKRGLGPLTPDAKLNSAAASHARDMDRRDYFAHQSPEGRTHVDRITAAGYCRASTAENLAKGYRTPERVIAGWMESAGHRKNMLNRKYTRFGISKVNGYWVMTLAGPCV</sequence>
<proteinExistence type="predicted"/>
<feature type="domain" description="SCP" evidence="1">
    <location>
        <begin position="13"/>
        <end position="117"/>
    </location>
</feature>